<proteinExistence type="inferred from homology"/>
<comment type="similarity">
    <text evidence="2">Belongs to the peptidase M20 family.</text>
</comment>
<keyword evidence="6" id="KW-0464">Manganese</keyword>
<protein>
    <submittedName>
        <fullName evidence="7">Zn-dependent hydrolase</fullName>
    </submittedName>
</protein>
<dbReference type="GO" id="GO:0016787">
    <property type="term" value="F:hydrolase activity"/>
    <property type="evidence" value="ECO:0007669"/>
    <property type="project" value="UniProtKB-KW"/>
</dbReference>
<organism evidence="7 8">
    <name type="scientific">Salinicola acroporae</name>
    <dbReference type="NCBI Taxonomy" id="1541440"/>
    <lineage>
        <taxon>Bacteria</taxon>
        <taxon>Pseudomonadati</taxon>
        <taxon>Pseudomonadota</taxon>
        <taxon>Gammaproteobacteria</taxon>
        <taxon>Oceanospirillales</taxon>
        <taxon>Halomonadaceae</taxon>
        <taxon>Salinicola</taxon>
    </lineage>
</organism>
<dbReference type="Gene3D" id="3.30.70.360">
    <property type="match status" value="1"/>
</dbReference>
<name>A0ABT6I2S5_9GAMM</name>
<reference evidence="7" key="1">
    <citation type="journal article" date="2015" name="Antonie Van Leeuwenhoek">
        <title>Comparative 16S rRNA signatures and multilocus sequence analysis for the genus Salinicola and description of Salinicola acroporae sp. nov., isolated from coral Acropora digitifera.</title>
        <authorList>
            <person name="Lepcha R.T."/>
            <person name="Poddar A."/>
            <person name="Schumann P."/>
            <person name="Das S.K."/>
        </authorList>
    </citation>
    <scope>NUCLEOTIDE SEQUENCE</scope>
    <source>
        <strain evidence="7">S4-41</strain>
    </source>
</reference>
<dbReference type="Gene3D" id="3.40.630.10">
    <property type="entry name" value="Zn peptidases"/>
    <property type="match status" value="1"/>
</dbReference>
<dbReference type="EMBL" id="PGFS01000001">
    <property type="protein sequence ID" value="MDH4571921.1"/>
    <property type="molecule type" value="Genomic_DNA"/>
</dbReference>
<evidence type="ECO:0000313" key="8">
    <source>
        <dbReference type="Proteomes" id="UP001162135"/>
    </source>
</evidence>
<evidence type="ECO:0000256" key="1">
    <source>
        <dbReference type="ARBA" id="ARBA00001936"/>
    </source>
</evidence>
<dbReference type="PIRSF" id="PIRSF001235">
    <property type="entry name" value="Amidase_carbamoylase"/>
    <property type="match status" value="1"/>
</dbReference>
<dbReference type="PANTHER" id="PTHR32494">
    <property type="entry name" value="ALLANTOATE DEIMINASE-RELATED"/>
    <property type="match status" value="1"/>
</dbReference>
<dbReference type="InterPro" id="IPR002933">
    <property type="entry name" value="Peptidase_M20"/>
</dbReference>
<dbReference type="RefSeq" id="WP_110715761.1">
    <property type="nucleotide sequence ID" value="NZ_PGFS01000001.1"/>
</dbReference>
<reference evidence="7" key="2">
    <citation type="submission" date="2017-11" db="EMBL/GenBank/DDBJ databases">
        <authorList>
            <person name="Das S.K."/>
        </authorList>
    </citation>
    <scope>NUCLEOTIDE SEQUENCE</scope>
    <source>
        <strain evidence="7">S4-41</strain>
    </source>
</reference>
<accession>A0ABT6I2S5</accession>
<evidence type="ECO:0000256" key="2">
    <source>
        <dbReference type="ARBA" id="ARBA00006153"/>
    </source>
</evidence>
<sequence>MNDILPDIALAERLFTELAAPYAQQVGITRDAYGPGEQTAHERFVDTAEALGLEIHADVAGNHFAVCRGRDRSLPAWLIGSHLDSVPQGGNYDGAAGVVAGFTAIAGLLSAGVTPRRDIIVAAFRAEESTWFPASYLGSRSALGQLRAEDLDVTRADTGRSLGDHMRDCGGDPEAVSAGHSWLGQRPLHAMLELHIEQGPTLETEELALGIVTGIAGSFRYRQARCLGEWGHSGAVARAHRHDALMAFCELALALEQEWAALETRGLSATLTVGQIATPPAQHAFSKIPGEVGFCLDVRSESPETLGHLERFLFATAERIARERGVRFDLGPRTASQPAPMSPALTERCRTLASELGIAHRLLPSGAGHDAATFANAGIPAQMLFVRNQHGSHNPDEAMRLADFAEGVRVIAALIQA</sequence>
<evidence type="ECO:0000313" key="7">
    <source>
        <dbReference type="EMBL" id="MDH4571921.1"/>
    </source>
</evidence>
<keyword evidence="4" id="KW-0479">Metal-binding</keyword>
<dbReference type="Proteomes" id="UP001162135">
    <property type="component" value="Unassembled WGS sequence"/>
</dbReference>
<evidence type="ECO:0000256" key="5">
    <source>
        <dbReference type="ARBA" id="ARBA00022801"/>
    </source>
</evidence>
<keyword evidence="8" id="KW-1185">Reference proteome</keyword>
<dbReference type="NCBIfam" id="NF009527">
    <property type="entry name" value="PRK12891.1"/>
    <property type="match status" value="1"/>
</dbReference>
<dbReference type="Pfam" id="PF01546">
    <property type="entry name" value="Peptidase_M20"/>
    <property type="match status" value="1"/>
</dbReference>
<dbReference type="PANTHER" id="PTHR32494:SF19">
    <property type="entry name" value="ALLANTOATE DEIMINASE-RELATED"/>
    <property type="match status" value="1"/>
</dbReference>
<dbReference type="SUPFAM" id="SSF55031">
    <property type="entry name" value="Bacterial exopeptidase dimerisation domain"/>
    <property type="match status" value="1"/>
</dbReference>
<evidence type="ECO:0000256" key="6">
    <source>
        <dbReference type="ARBA" id="ARBA00023211"/>
    </source>
</evidence>
<comment type="subunit">
    <text evidence="3">Homodimer.</text>
</comment>
<comment type="cofactor">
    <cofactor evidence="1">
        <name>Mn(2+)</name>
        <dbReference type="ChEBI" id="CHEBI:29035"/>
    </cofactor>
</comment>
<keyword evidence="5 7" id="KW-0378">Hydrolase</keyword>
<dbReference type="NCBIfam" id="TIGR01879">
    <property type="entry name" value="hydantase"/>
    <property type="match status" value="1"/>
</dbReference>
<comment type="caution">
    <text evidence="7">The sequence shown here is derived from an EMBL/GenBank/DDBJ whole genome shotgun (WGS) entry which is preliminary data.</text>
</comment>
<dbReference type="SUPFAM" id="SSF53187">
    <property type="entry name" value="Zn-dependent exopeptidases"/>
    <property type="match status" value="1"/>
</dbReference>
<dbReference type="InterPro" id="IPR010158">
    <property type="entry name" value="Amidase_Cbmase"/>
</dbReference>
<dbReference type="InterPro" id="IPR036264">
    <property type="entry name" value="Bact_exopeptidase_dim_dom"/>
</dbReference>
<evidence type="ECO:0000256" key="3">
    <source>
        <dbReference type="ARBA" id="ARBA00011738"/>
    </source>
</evidence>
<evidence type="ECO:0000256" key="4">
    <source>
        <dbReference type="ARBA" id="ARBA00022723"/>
    </source>
</evidence>
<gene>
    <name evidence="7" type="ORF">CUR86_05185</name>
</gene>
<dbReference type="CDD" id="cd03884">
    <property type="entry name" value="M20_bAS"/>
    <property type="match status" value="1"/>
</dbReference>